<keyword evidence="5 9" id="KW-0269">Exonuclease</keyword>
<dbReference type="Pfam" id="PF02272">
    <property type="entry name" value="DHHA1"/>
    <property type="match status" value="1"/>
</dbReference>
<dbReference type="GO" id="GO:0008409">
    <property type="term" value="F:5'-3' exonuclease activity"/>
    <property type="evidence" value="ECO:0007669"/>
    <property type="project" value="InterPro"/>
</dbReference>
<sequence length="523" mass="59382">MLNKAKIKEILNKRFKDDIHVKLCDLPMPSCLKDVYKGALRIKEAIDKGQKIAVVGDYDVDGVISCVIISEFFDDIGFDYIIKIPNRFKDGYGLNKEIIDELGDVDLIITVDNGIAAFEAANICQEKGIDLIITDHHMPSNILPNAYAIVNPKQEDCDFPDIEICGAQVVWYLVAAIKEVCKINYNMCKFIELLAIAIIADMMELRDLNRALVRRGIECINTSNRAAFKAIKKYYGKDKFEIDNIGFLIAPLINSAGRMDDAIISYNFLHSKNISEVENYLEQIVSYNNNRKDEERELFKQCLEQVNVKDNVIVVNGQNWHEGVLGIVASRLAKHFNKPAFVFSECDEKAKASVRSVGKIDILNVIEEAKDFVLSYGGHKGAAGVLIEISKLESFKNKLNEICDKIHKEDFYSSEEVLGSIDPNEVDFELLELLEFFEPFGHKNPRPYFQFDNLLVKNKKHIGKDEKHMKLVLTYGSKALEALFFNFDYDPQVGENIKLIASISRNNFRGLVTPQLTIKEILK</sequence>
<protein>
    <recommendedName>
        <fullName evidence="2">Single-stranded-DNA-specific exonuclease RecJ</fullName>
    </recommendedName>
</protein>
<keyword evidence="3" id="KW-0540">Nuclease</keyword>
<dbReference type="InterPro" id="IPR001667">
    <property type="entry name" value="DDH_dom"/>
</dbReference>
<evidence type="ECO:0000259" key="6">
    <source>
        <dbReference type="Pfam" id="PF01368"/>
    </source>
</evidence>
<dbReference type="InterPro" id="IPR038763">
    <property type="entry name" value="DHH_sf"/>
</dbReference>
<dbReference type="Gene3D" id="3.10.310.30">
    <property type="match status" value="1"/>
</dbReference>
<dbReference type="NCBIfam" id="TIGR00644">
    <property type="entry name" value="recJ"/>
    <property type="match status" value="1"/>
</dbReference>
<feature type="domain" description="DHHA1" evidence="7">
    <location>
        <begin position="310"/>
        <end position="403"/>
    </location>
</feature>
<dbReference type="InterPro" id="IPR003156">
    <property type="entry name" value="DHHA1_dom"/>
</dbReference>
<dbReference type="Pfam" id="PF01368">
    <property type="entry name" value="DHH"/>
    <property type="match status" value="1"/>
</dbReference>
<name>A0A0A8GYR1_9BACT</name>
<dbReference type="GO" id="GO:0003676">
    <property type="term" value="F:nucleic acid binding"/>
    <property type="evidence" value="ECO:0007669"/>
    <property type="project" value="InterPro"/>
</dbReference>
<dbReference type="AlphaFoldDB" id="A0A0A8GYR1"/>
<gene>
    <name evidence="9" type="primary">recJ</name>
    <name evidence="9" type="ORF">CINS_0014</name>
</gene>
<dbReference type="Proteomes" id="UP000031163">
    <property type="component" value="Chromosome"/>
</dbReference>
<evidence type="ECO:0000313" key="10">
    <source>
        <dbReference type="Proteomes" id="UP000031163"/>
    </source>
</evidence>
<evidence type="ECO:0000313" key="9">
    <source>
        <dbReference type="EMBL" id="AJC87028.1"/>
    </source>
</evidence>
<dbReference type="Gene3D" id="3.90.1640.30">
    <property type="match status" value="1"/>
</dbReference>
<dbReference type="GO" id="GO:0006310">
    <property type="term" value="P:DNA recombination"/>
    <property type="evidence" value="ECO:0007669"/>
    <property type="project" value="InterPro"/>
</dbReference>
<accession>A0A0A8GYR1</accession>
<evidence type="ECO:0000259" key="7">
    <source>
        <dbReference type="Pfam" id="PF02272"/>
    </source>
</evidence>
<feature type="domain" description="RecJ OB" evidence="8">
    <location>
        <begin position="420"/>
        <end position="519"/>
    </location>
</feature>
<dbReference type="STRING" id="1031564.CINS_0014"/>
<dbReference type="PANTHER" id="PTHR30255:SF2">
    <property type="entry name" value="SINGLE-STRANDED-DNA-SPECIFIC EXONUCLEASE RECJ"/>
    <property type="match status" value="1"/>
</dbReference>
<dbReference type="Pfam" id="PF17768">
    <property type="entry name" value="RecJ_OB"/>
    <property type="match status" value="1"/>
</dbReference>
<evidence type="ECO:0000256" key="2">
    <source>
        <dbReference type="ARBA" id="ARBA00019841"/>
    </source>
</evidence>
<dbReference type="PANTHER" id="PTHR30255">
    <property type="entry name" value="SINGLE-STRANDED-DNA-SPECIFIC EXONUCLEASE RECJ"/>
    <property type="match status" value="1"/>
</dbReference>
<evidence type="ECO:0000256" key="3">
    <source>
        <dbReference type="ARBA" id="ARBA00022722"/>
    </source>
</evidence>
<feature type="domain" description="DDH" evidence="6">
    <location>
        <begin position="51"/>
        <end position="198"/>
    </location>
</feature>
<keyword evidence="4" id="KW-0378">Hydrolase</keyword>
<dbReference type="InterPro" id="IPR004610">
    <property type="entry name" value="RecJ"/>
</dbReference>
<comment type="similarity">
    <text evidence="1">Belongs to the RecJ family.</text>
</comment>
<dbReference type="HOGENOM" id="CLU_009736_5_3_7"/>
<dbReference type="GO" id="GO:0006281">
    <property type="term" value="P:DNA repair"/>
    <property type="evidence" value="ECO:0007669"/>
    <property type="project" value="InterPro"/>
</dbReference>
<dbReference type="RefSeq" id="WP_039648797.1">
    <property type="nucleotide sequence ID" value="NZ_CP007770.1"/>
</dbReference>
<evidence type="ECO:0000256" key="1">
    <source>
        <dbReference type="ARBA" id="ARBA00005915"/>
    </source>
</evidence>
<evidence type="ECO:0000256" key="4">
    <source>
        <dbReference type="ARBA" id="ARBA00022801"/>
    </source>
</evidence>
<reference evidence="9 10" key="1">
    <citation type="journal article" date="2014" name="Genome Biol. Evol.">
        <title>Comparative Genomics of the Campylobacter lari Group.</title>
        <authorList>
            <person name="Miller W.G."/>
            <person name="Yee E."/>
            <person name="Chapman M.H."/>
            <person name="Smith T.P."/>
            <person name="Bono J.L."/>
            <person name="Huynh S."/>
            <person name="Parker C.T."/>
            <person name="Vandamme P."/>
            <person name="Luong K."/>
            <person name="Korlach J."/>
        </authorList>
    </citation>
    <scope>NUCLEOTIDE SEQUENCE [LARGE SCALE GENOMIC DNA]</scope>
    <source>
        <strain evidence="9 10">NCTC 12927</strain>
    </source>
</reference>
<evidence type="ECO:0000259" key="8">
    <source>
        <dbReference type="Pfam" id="PF17768"/>
    </source>
</evidence>
<dbReference type="InterPro" id="IPR041122">
    <property type="entry name" value="RecJ_OB"/>
</dbReference>
<dbReference type="InterPro" id="IPR051673">
    <property type="entry name" value="SSDNA_exonuclease_RecJ"/>
</dbReference>
<proteinExistence type="inferred from homology"/>
<dbReference type="SUPFAM" id="SSF64182">
    <property type="entry name" value="DHH phosphoesterases"/>
    <property type="match status" value="1"/>
</dbReference>
<evidence type="ECO:0000256" key="5">
    <source>
        <dbReference type="ARBA" id="ARBA00022839"/>
    </source>
</evidence>
<organism evidence="9 10">
    <name type="scientific">Campylobacter insulaenigrae NCTC 12927</name>
    <dbReference type="NCBI Taxonomy" id="1031564"/>
    <lineage>
        <taxon>Bacteria</taxon>
        <taxon>Pseudomonadati</taxon>
        <taxon>Campylobacterota</taxon>
        <taxon>Epsilonproteobacteria</taxon>
        <taxon>Campylobacterales</taxon>
        <taxon>Campylobacteraceae</taxon>
        <taxon>Campylobacter</taxon>
    </lineage>
</organism>
<dbReference type="EMBL" id="CP007770">
    <property type="protein sequence ID" value="AJC87028.1"/>
    <property type="molecule type" value="Genomic_DNA"/>
</dbReference>
<dbReference type="GeneID" id="74430836"/>
<dbReference type="KEGG" id="cis:CINS_0014"/>